<name>A0A6C0KYH3_9ZZZZ</name>
<dbReference type="AlphaFoldDB" id="A0A6C0KYH3"/>
<sequence length="151" mass="16625">MKNAYAESPLKSETKYFVTYVTGGTAYYPETIEAGLAASNITYSKVGSVINCSSFSDLNSLYLTINAQTPAPIVMGLQWILEDLNKPLHFQINGEIQQTLRLVRRKLGAVTSHDQTSVLPTYTTFYVPTFVNFDATSGSCIFDAIYVARTG</sequence>
<dbReference type="EMBL" id="MN740992">
    <property type="protein sequence ID" value="QHU21717.1"/>
    <property type="molecule type" value="Genomic_DNA"/>
</dbReference>
<proteinExistence type="predicted"/>
<organism evidence="1">
    <name type="scientific">viral metagenome</name>
    <dbReference type="NCBI Taxonomy" id="1070528"/>
    <lineage>
        <taxon>unclassified sequences</taxon>
        <taxon>metagenomes</taxon>
        <taxon>organismal metagenomes</taxon>
    </lineage>
</organism>
<reference evidence="1" key="1">
    <citation type="journal article" date="2020" name="Nature">
        <title>Giant virus diversity and host interactions through global metagenomics.</title>
        <authorList>
            <person name="Schulz F."/>
            <person name="Roux S."/>
            <person name="Paez-Espino D."/>
            <person name="Jungbluth S."/>
            <person name="Walsh D.A."/>
            <person name="Denef V.J."/>
            <person name="McMahon K.D."/>
            <person name="Konstantinidis K.T."/>
            <person name="Eloe-Fadrosh E.A."/>
            <person name="Kyrpides N.C."/>
            <person name="Woyke T."/>
        </authorList>
    </citation>
    <scope>NUCLEOTIDE SEQUENCE</scope>
    <source>
        <strain evidence="1">GVMAG-S-3300013286-35</strain>
    </source>
</reference>
<accession>A0A6C0KYH3</accession>
<evidence type="ECO:0000313" key="1">
    <source>
        <dbReference type="EMBL" id="QHU21717.1"/>
    </source>
</evidence>
<protein>
    <submittedName>
        <fullName evidence="1">Uncharacterized protein</fullName>
    </submittedName>
</protein>